<accession>K6ZKQ7</accession>
<organism evidence="1 2">
    <name type="scientific">Paraglaciecola psychrophila 170</name>
    <dbReference type="NCBI Taxonomy" id="1129794"/>
    <lineage>
        <taxon>Bacteria</taxon>
        <taxon>Pseudomonadati</taxon>
        <taxon>Pseudomonadota</taxon>
        <taxon>Gammaproteobacteria</taxon>
        <taxon>Alteromonadales</taxon>
        <taxon>Alteromonadaceae</taxon>
        <taxon>Paraglaciecola</taxon>
    </lineage>
</organism>
<proteinExistence type="predicted"/>
<dbReference type="EMBL" id="CP003837">
    <property type="protein sequence ID" value="AGH47303.1"/>
    <property type="molecule type" value="Genomic_DNA"/>
</dbReference>
<dbReference type="HOGENOM" id="CLU_2424276_0_0_6"/>
<reference evidence="1 2" key="1">
    <citation type="journal article" date="2013" name="Genome Announc.">
        <title>Complete Genome Sequence of Glaciecola psychrophila Strain 170T.</title>
        <authorList>
            <person name="Yin J."/>
            <person name="Chen J."/>
            <person name="Liu G."/>
            <person name="Yu Y."/>
            <person name="Song L."/>
            <person name="Wang X."/>
            <person name="Qu X."/>
        </authorList>
    </citation>
    <scope>NUCLEOTIDE SEQUENCE [LARGE SCALE GENOMIC DNA]</scope>
    <source>
        <strain evidence="1 2">170</strain>
    </source>
</reference>
<dbReference type="AlphaFoldDB" id="K6ZKQ7"/>
<protein>
    <submittedName>
        <fullName evidence="1">Uncharacterized protein</fullName>
    </submittedName>
</protein>
<evidence type="ECO:0000313" key="2">
    <source>
        <dbReference type="Proteomes" id="UP000011864"/>
    </source>
</evidence>
<sequence>MKINSLSKFEREQVRSQFFDLATAVQKKLRLSPVSEGNEVAKWVYVSSMWSDLHCRELTECPHCHKQTSVMSGTVFYRLRQQYFSVKAKQA</sequence>
<evidence type="ECO:0000313" key="1">
    <source>
        <dbReference type="EMBL" id="AGH47303.1"/>
    </source>
</evidence>
<name>K6ZKQ7_9ALTE</name>
<dbReference type="KEGG" id="gps:C427_5206"/>
<keyword evidence="2" id="KW-1185">Reference proteome</keyword>
<dbReference type="PATRIC" id="fig|1129794.4.peg.5188"/>
<dbReference type="Proteomes" id="UP000011864">
    <property type="component" value="Chromosome"/>
</dbReference>
<gene>
    <name evidence="1" type="ORF">C427_5206</name>
</gene>